<feature type="domain" description="GS catalytic" evidence="12">
    <location>
        <begin position="253"/>
        <end position="678"/>
    </location>
</feature>
<protein>
    <submittedName>
        <fullName evidence="15">Type-3 glutamine synthetase (Type-3 glutamate--ammonia ligase) (Type-3 GS)</fullName>
    </submittedName>
</protein>
<accession>A0A9P1FF16</accession>
<dbReference type="SMART" id="SM01230">
    <property type="entry name" value="Gln-synt_C"/>
    <property type="match status" value="1"/>
</dbReference>
<evidence type="ECO:0000256" key="6">
    <source>
        <dbReference type="ARBA" id="ARBA00023136"/>
    </source>
</evidence>
<dbReference type="Pfam" id="PF01618">
    <property type="entry name" value="MotA_ExbB"/>
    <property type="match status" value="1"/>
</dbReference>
<organism evidence="13">
    <name type="scientific">Cladocopium goreaui</name>
    <dbReference type="NCBI Taxonomy" id="2562237"/>
    <lineage>
        <taxon>Eukaryota</taxon>
        <taxon>Sar</taxon>
        <taxon>Alveolata</taxon>
        <taxon>Dinophyceae</taxon>
        <taxon>Suessiales</taxon>
        <taxon>Symbiodiniaceae</taxon>
        <taxon>Cladocopium</taxon>
    </lineage>
</organism>
<feature type="compositionally biased region" description="Polar residues" evidence="9">
    <location>
        <begin position="1422"/>
        <end position="1432"/>
    </location>
</feature>
<dbReference type="InterPro" id="IPR011989">
    <property type="entry name" value="ARM-like"/>
</dbReference>
<comment type="subcellular location">
    <subcellularLocation>
        <location evidence="2">Cell membrane</location>
        <topology evidence="2">Multi-pass membrane protein</topology>
    </subcellularLocation>
    <subcellularLocation>
        <location evidence="1">Cell membrane</location>
        <topology evidence="1">Single-pass membrane protein</topology>
    </subcellularLocation>
</comment>
<dbReference type="PROSITE" id="PS51987">
    <property type="entry name" value="GS_CATALYTIC"/>
    <property type="match status" value="1"/>
</dbReference>
<evidence type="ECO:0000256" key="1">
    <source>
        <dbReference type="ARBA" id="ARBA00004162"/>
    </source>
</evidence>
<dbReference type="InterPro" id="IPR014746">
    <property type="entry name" value="Gln_synth/guanido_kin_cat_dom"/>
</dbReference>
<dbReference type="InterPro" id="IPR016024">
    <property type="entry name" value="ARM-type_fold"/>
</dbReference>
<dbReference type="PROSITE" id="PS51986">
    <property type="entry name" value="GS_BETA_GRASP"/>
    <property type="match status" value="1"/>
</dbReference>
<evidence type="ECO:0000256" key="7">
    <source>
        <dbReference type="PROSITE-ProRule" id="PRU01330"/>
    </source>
</evidence>
<dbReference type="PANTHER" id="PTHR42974">
    <property type="entry name" value="GLUTAMINE SYNTHETASE"/>
    <property type="match status" value="1"/>
</dbReference>
<dbReference type="GO" id="GO:0022857">
    <property type="term" value="F:transmembrane transporter activity"/>
    <property type="evidence" value="ECO:0007669"/>
    <property type="project" value="InterPro"/>
</dbReference>
<proteinExistence type="inferred from homology"/>
<dbReference type="InterPro" id="IPR022147">
    <property type="entry name" value="GSIII_N"/>
</dbReference>
<dbReference type="Gene3D" id="3.30.590.10">
    <property type="entry name" value="Glutamine synthetase/guanido kinase, catalytic domain"/>
    <property type="match status" value="1"/>
</dbReference>
<dbReference type="OrthoDB" id="415358at2759"/>
<dbReference type="Gene3D" id="1.50.10.20">
    <property type="match status" value="1"/>
</dbReference>
<dbReference type="Pfam" id="PF18318">
    <property type="entry name" value="Gln-synt_C-ter"/>
    <property type="match status" value="1"/>
</dbReference>
<evidence type="ECO:0000256" key="5">
    <source>
        <dbReference type="ARBA" id="ARBA00022989"/>
    </source>
</evidence>
<dbReference type="GO" id="GO:0005886">
    <property type="term" value="C:plasma membrane"/>
    <property type="evidence" value="ECO:0007669"/>
    <property type="project" value="UniProtKB-SubCell"/>
</dbReference>
<dbReference type="InterPro" id="IPR052725">
    <property type="entry name" value="GS_Type-3"/>
</dbReference>
<dbReference type="GO" id="GO:0006542">
    <property type="term" value="P:glutamine biosynthetic process"/>
    <property type="evidence" value="ECO:0007669"/>
    <property type="project" value="InterPro"/>
</dbReference>
<feature type="transmembrane region" description="Helical" evidence="10">
    <location>
        <begin position="1941"/>
        <end position="1960"/>
    </location>
</feature>
<dbReference type="Gene3D" id="1.20.120.1560">
    <property type="match status" value="1"/>
</dbReference>
<dbReference type="SUPFAM" id="SSF48371">
    <property type="entry name" value="ARM repeat"/>
    <property type="match status" value="1"/>
</dbReference>
<dbReference type="InterPro" id="IPR040577">
    <property type="entry name" value="Gln-synt_C"/>
</dbReference>
<feature type="compositionally biased region" description="Polar residues" evidence="9">
    <location>
        <begin position="29"/>
        <end position="39"/>
    </location>
</feature>
<evidence type="ECO:0000313" key="15">
    <source>
        <dbReference type="EMBL" id="CAL4758764.1"/>
    </source>
</evidence>
<dbReference type="InterPro" id="IPR002898">
    <property type="entry name" value="MotA_ExbB_proton_chnl"/>
</dbReference>
<reference evidence="13" key="1">
    <citation type="submission" date="2022-10" db="EMBL/GenBank/DDBJ databases">
        <authorList>
            <person name="Chen Y."/>
            <person name="Dougan E. K."/>
            <person name="Chan C."/>
            <person name="Rhodes N."/>
            <person name="Thang M."/>
        </authorList>
    </citation>
    <scope>NUCLEOTIDE SEQUENCE</scope>
</reference>
<feature type="transmembrane region" description="Helical" evidence="10">
    <location>
        <begin position="1321"/>
        <end position="1344"/>
    </location>
</feature>
<dbReference type="PANTHER" id="PTHR42974:SF1">
    <property type="entry name" value="TYPE-3 GLUTAMINE SYNTHETASE"/>
    <property type="match status" value="1"/>
</dbReference>
<evidence type="ECO:0000313" key="14">
    <source>
        <dbReference type="EMBL" id="CAL1124827.1"/>
    </source>
</evidence>
<dbReference type="InterPro" id="IPR008930">
    <property type="entry name" value="Terpenoid_cyclase/PrenylTrfase"/>
</dbReference>
<dbReference type="Gene3D" id="1.25.10.10">
    <property type="entry name" value="Leucine-rich Repeat Variant"/>
    <property type="match status" value="1"/>
</dbReference>
<evidence type="ECO:0000313" key="16">
    <source>
        <dbReference type="Proteomes" id="UP001152797"/>
    </source>
</evidence>
<dbReference type="InterPro" id="IPR003400">
    <property type="entry name" value="ExbD"/>
</dbReference>
<evidence type="ECO:0000256" key="2">
    <source>
        <dbReference type="ARBA" id="ARBA00004651"/>
    </source>
</evidence>
<feature type="region of interest" description="Disordered" evidence="9">
    <location>
        <begin position="1416"/>
        <end position="1451"/>
    </location>
</feature>
<feature type="compositionally biased region" description="Gly residues" evidence="9">
    <location>
        <begin position="1437"/>
        <end position="1447"/>
    </location>
</feature>
<keyword evidence="3" id="KW-1003">Cell membrane</keyword>
<evidence type="ECO:0000256" key="3">
    <source>
        <dbReference type="ARBA" id="ARBA00022475"/>
    </source>
</evidence>
<dbReference type="Pfam" id="PF00120">
    <property type="entry name" value="Gln-synt_C"/>
    <property type="match status" value="1"/>
</dbReference>
<dbReference type="InterPro" id="IPR008146">
    <property type="entry name" value="Gln_synth_cat_dom"/>
</dbReference>
<evidence type="ECO:0000256" key="8">
    <source>
        <dbReference type="RuleBase" id="RU000384"/>
    </source>
</evidence>
<evidence type="ECO:0000256" key="4">
    <source>
        <dbReference type="ARBA" id="ARBA00022692"/>
    </source>
</evidence>
<dbReference type="InterPro" id="IPR008147">
    <property type="entry name" value="Gln_synt_N"/>
</dbReference>
<dbReference type="SUPFAM" id="SSF48239">
    <property type="entry name" value="Terpenoid cyclases/Protein prenyltransferases"/>
    <property type="match status" value="1"/>
</dbReference>
<keyword evidence="5 10" id="KW-1133">Transmembrane helix</keyword>
<dbReference type="SUPFAM" id="SSF55931">
    <property type="entry name" value="Glutamine synthetase/guanido kinase"/>
    <property type="match status" value="1"/>
</dbReference>
<feature type="transmembrane region" description="Helical" evidence="10">
    <location>
        <begin position="1690"/>
        <end position="1708"/>
    </location>
</feature>
<dbReference type="Pfam" id="PF02472">
    <property type="entry name" value="ExbD"/>
    <property type="match status" value="2"/>
</dbReference>
<evidence type="ECO:0000259" key="11">
    <source>
        <dbReference type="PROSITE" id="PS51986"/>
    </source>
</evidence>
<dbReference type="EMBL" id="CAMXCT030000001">
    <property type="protein sequence ID" value="CAL4758764.1"/>
    <property type="molecule type" value="Genomic_DNA"/>
</dbReference>
<reference evidence="14" key="2">
    <citation type="submission" date="2024-04" db="EMBL/GenBank/DDBJ databases">
        <authorList>
            <person name="Chen Y."/>
            <person name="Shah S."/>
            <person name="Dougan E. K."/>
            <person name="Thang M."/>
            <person name="Chan C."/>
        </authorList>
    </citation>
    <scope>NUCLEOTIDE SEQUENCE [LARGE SCALE GENOMIC DNA]</scope>
</reference>
<keyword evidence="16" id="KW-1185">Reference proteome</keyword>
<dbReference type="EMBL" id="CAMXCT020000001">
    <property type="protein sequence ID" value="CAL1124827.1"/>
    <property type="molecule type" value="Genomic_DNA"/>
</dbReference>
<keyword evidence="15" id="KW-0436">Ligase</keyword>
<evidence type="ECO:0000256" key="9">
    <source>
        <dbReference type="SAM" id="MobiDB-lite"/>
    </source>
</evidence>
<dbReference type="PROSITE" id="PS00181">
    <property type="entry name" value="GLNA_ATP"/>
    <property type="match status" value="1"/>
</dbReference>
<dbReference type="CDD" id="cd00688">
    <property type="entry name" value="ISOPREN_C2_like"/>
    <property type="match status" value="1"/>
</dbReference>
<dbReference type="Pfam" id="PF12437">
    <property type="entry name" value="GSIII_N"/>
    <property type="match status" value="1"/>
</dbReference>
<dbReference type="GO" id="GO:0004356">
    <property type="term" value="F:glutamine synthetase activity"/>
    <property type="evidence" value="ECO:0007669"/>
    <property type="project" value="InterPro"/>
</dbReference>
<sequence length="2072" mass="225396">MEWLGENFGPGPKNGGILPVETSRKEPLVSTTLESNGKSTKGAGTPGFSGGRTPDSAAGSSARMAAISAVTNYHAPAPFSYSDEATQDLFSANVFSKAVMKKRLPKPIFKSLMRTIEVGEKLDPTVADVVASAMKDWAVSKGATHYAHVFFPLTGATAEKHDSFLSPSGDGSTLAEFSGSQLIQGEPDGSSFPTGGIRQTFEARGYTIWDVTSPAYIMENANGTTLCIPTAFVSWTGEALDKKTPVLRSMQALNTQAQRILELFGHKDGSFVSSTAGPEQEYFLIDRNFFYARPDLINAGRTLFGAKPPKGQEFDDHYFGAIPDRVLAFMLESERELFKLGIPVKTRHNEVAPGQYEIAPTFESANLATDHQQLLMTTLRKVAEKYGMTCLTHEKPFAGVNGSGKHVNWSLGSSSQGNLLDPGETPHENAQFLVFCAAVIRAVYKYQGLLRAVVATAGNDHRLGANEAPPAIISIFLGDQLTDIFDQIKAGGAKSSIAKGTLTVGVDVLPPLPKDAGDRNRTSPFAFTGNRFEFRAVGSNQSIAGPLVAMNTIVAESLDYCASYLEGKATPGDPKSLHEAIQTLLTEVIDECHNIIFNGDGYSEEWHNEAAKRGLLNLKTSAEALPVLGSPEVQEVFSKYNVLSERELESRLSIYLEQYCLTVQVEANLTLEMAKTLIFPAAIRYQTELSAACANLRLLEIDFDTDTLEKVTSLVKCMQDSIANLEKVMSEEAGDSEEAEAAYYCNEIVPAMAEVRKFADELEGVVADDLWVRMLCFGRAEFTGSNAWESATSMRFDTELEGATATTAAEPEAEPHQVVAAVKSGFQYLETHIENRPGGKALIALAFLKNGQEDHPYIQEALESVQGTLGEKYSEDVYTNGLSIIFLITLDPVKYRSEIDQLLGHMYARQKQHGGWGYDHRATGDTSMTQYAVLSMWEAGAAGIETPVDTWERVSNWLLRTQDPSGAFGYQGRDSGSYSRVQQTEIRHSMAAAGLGSLYVCSDHLGLSNSPRPASNLPGALQVVQDESSTKRRLTNKVDSGRILSAAADGAEWFVENHDMDATPYTHYYLYAYERYRSFREVAENSVEIEPEWYNEGAKFLLNSQKDNGSWRSSGTTGSECDTAFAILFLLRSTKKSLNHAGRFGAGTLVGGRGLPTGDGPVQMRGGKVIAKPLAGPAEELLKLIEDPSRADHDQAVQGFEDLARMGDEETLTEHEAKIKELAAKGDPDARRAAVVALGRTGNLDNVPILIYALTDPDERVFLAARDSLRFISRRFDNFESEGVLSPDRLKAEIERWKQWGQNSDKPIVIGKMNVSMYDRVASLLISLLIFLSLAAVFLFVVWFTNRVFARQEAVPVVMQDVGGGSLEGIAGESIEIESPNQDEIAEETDLEDEPELQETLAMVMDTIATRQADLADPSLTDEISSSRSGASTGDGRAPGLGSGDGSPGVPRAQRWEIRFADGATLDEYAKQLDFFNIELGAIGATSTVYYATNLSAKTPTQRTAPGDQEQRMYMSWQGGSLKAADKALLNRAGIKTDGRLFVQFYPPEVENLLLGLELAYRNRDQSEIRKTVFGEEFLSQLDEALRIADFDAVEEMCEDDARVVPQLALLAVSKRNLGYAKLKSFVVDRYQRDVLGDLEHRLSWVYTVIKSAPMLGLFGTVLGMMGAFAKLATGGENVDPTALAGDIQVALITTALGLAIAIPLTLCTTSINIRIRQLEDLVGIGLTRLFEGLRPLLDPVEAEDAPILERRRVREEAELDITPMIDVTFLLLIFFIVASVPDPNKAVDLPPARYGSSVSKNNSFTLTLAGNGSDKVSVYLAEGIVGDPLPGTEEEQTEAIREAVSTAVQEGKSSVIIKADKGITYHDVSRVSAAVGLVDGVADRFAGAAVKCPKCKHPLVIPDTREHTPLPAPSSSEDSDIIDVRRKDSGPEELMDMTPMVDVVFLLLIFFMVTAAFALQKSIEVPPPDTTDSVSQTRTIEDLEEDDDFVIIRIDGDNTIWVDGSEAPSSQEMLSMLRRARDGDGAGSGPSSLLVTADPDARYELVIMALDAGTAVGMDSVRLGNSSEDSL</sequence>
<comment type="similarity">
    <text evidence="7 8">Belongs to the glutamine synthetase family.</text>
</comment>
<dbReference type="EMBL" id="CAMXCT010000001">
    <property type="protein sequence ID" value="CAI3971452.1"/>
    <property type="molecule type" value="Genomic_DNA"/>
</dbReference>
<dbReference type="Proteomes" id="UP001152797">
    <property type="component" value="Unassembled WGS sequence"/>
</dbReference>
<evidence type="ECO:0000256" key="10">
    <source>
        <dbReference type="SAM" id="Phobius"/>
    </source>
</evidence>
<comment type="caution">
    <text evidence="13">The sequence shown here is derived from an EMBL/GenBank/DDBJ whole genome shotgun (WGS) entry which is preliminary data.</text>
</comment>
<evidence type="ECO:0000313" key="13">
    <source>
        <dbReference type="EMBL" id="CAI3971452.1"/>
    </source>
</evidence>
<evidence type="ECO:0000259" key="12">
    <source>
        <dbReference type="PROSITE" id="PS51987"/>
    </source>
</evidence>
<feature type="domain" description="GS beta-grasp" evidence="11">
    <location>
        <begin position="144"/>
        <end position="237"/>
    </location>
</feature>
<feature type="transmembrane region" description="Helical" evidence="10">
    <location>
        <begin position="1652"/>
        <end position="1670"/>
    </location>
</feature>
<feature type="region of interest" description="Disordered" evidence="9">
    <location>
        <begin position="1"/>
        <end position="59"/>
    </location>
</feature>
<name>A0A9P1FF16_9DINO</name>
<keyword evidence="4 10" id="KW-0812">Transmembrane</keyword>
<keyword evidence="6 10" id="KW-0472">Membrane</keyword>
<dbReference type="InterPro" id="IPR027303">
    <property type="entry name" value="Gln_synth_gly_rich_site"/>
</dbReference>
<gene>
    <name evidence="13" type="ORF">C1SCF055_LOCUS42</name>
</gene>